<keyword evidence="2" id="KW-0472">Membrane</keyword>
<dbReference type="Proteomes" id="UP000027178">
    <property type="component" value="Unassembled WGS sequence"/>
</dbReference>
<keyword evidence="2" id="KW-0812">Transmembrane</keyword>
<dbReference type="AlphaFoldDB" id="A0A066YS76"/>
<organism evidence="3 4">
    <name type="scientific">Kitasatospora cheerisanensis KCTC 2395</name>
    <dbReference type="NCBI Taxonomy" id="1348663"/>
    <lineage>
        <taxon>Bacteria</taxon>
        <taxon>Bacillati</taxon>
        <taxon>Actinomycetota</taxon>
        <taxon>Actinomycetes</taxon>
        <taxon>Kitasatosporales</taxon>
        <taxon>Streptomycetaceae</taxon>
        <taxon>Kitasatospora</taxon>
    </lineage>
</organism>
<gene>
    <name evidence="3" type="ORF">KCH_38730</name>
</gene>
<dbReference type="RefSeq" id="WP_425268778.1">
    <property type="nucleotide sequence ID" value="NZ_KK853997.1"/>
</dbReference>
<comment type="caution">
    <text evidence="3">The sequence shown here is derived from an EMBL/GenBank/DDBJ whole genome shotgun (WGS) entry which is preliminary data.</text>
</comment>
<sequence>MINHPVGRSAQPGPDAPPPARTPAHRPRTAGRGGAVRAGGAIPLALPARPARILVLLAAFVCAACGLVYELELVALGGYLLGDSVTQTSVVLSVMVFAMGIGSLLAKGLTRRPATSFALVEYALSLTGGLSALALYCGWAWLRQPHATLVALIAATVLIGLLIGAEIPLLMTLIQRIRRQHAGRAVADLFAADYVGALIGGLAFPFVLLPAFGQAAGRC</sequence>
<reference evidence="3 4" key="1">
    <citation type="submission" date="2014-05" db="EMBL/GenBank/DDBJ databases">
        <title>Draft Genome Sequence of Kitasatospora cheerisanensis KCTC 2395.</title>
        <authorList>
            <person name="Nam D.H."/>
        </authorList>
    </citation>
    <scope>NUCLEOTIDE SEQUENCE [LARGE SCALE GENOMIC DNA]</scope>
    <source>
        <strain evidence="3 4">KCTC 2395</strain>
    </source>
</reference>
<evidence type="ECO:0000313" key="4">
    <source>
        <dbReference type="Proteomes" id="UP000027178"/>
    </source>
</evidence>
<dbReference type="PATRIC" id="fig|1348663.4.peg.3729"/>
<dbReference type="HOGENOM" id="CLU_074493_0_0_11"/>
<dbReference type="Gene3D" id="1.20.1720.10">
    <property type="entry name" value="Multidrug resistance protein D"/>
    <property type="match status" value="1"/>
</dbReference>
<feature type="transmembrane region" description="Helical" evidence="2">
    <location>
        <begin position="186"/>
        <end position="208"/>
    </location>
</feature>
<evidence type="ECO:0000256" key="1">
    <source>
        <dbReference type="SAM" id="MobiDB-lite"/>
    </source>
</evidence>
<feature type="region of interest" description="Disordered" evidence="1">
    <location>
        <begin position="1"/>
        <end position="35"/>
    </location>
</feature>
<dbReference type="EMBL" id="JNBY01000093">
    <property type="protein sequence ID" value="KDN84082.1"/>
    <property type="molecule type" value="Genomic_DNA"/>
</dbReference>
<proteinExistence type="predicted"/>
<dbReference type="SUPFAM" id="SSF103473">
    <property type="entry name" value="MFS general substrate transporter"/>
    <property type="match status" value="1"/>
</dbReference>
<feature type="transmembrane region" description="Helical" evidence="2">
    <location>
        <begin position="51"/>
        <end position="69"/>
    </location>
</feature>
<feature type="transmembrane region" description="Helical" evidence="2">
    <location>
        <begin position="148"/>
        <end position="174"/>
    </location>
</feature>
<feature type="transmembrane region" description="Helical" evidence="2">
    <location>
        <begin position="89"/>
        <end position="110"/>
    </location>
</feature>
<keyword evidence="2" id="KW-1133">Transmembrane helix</keyword>
<dbReference type="InterPro" id="IPR036259">
    <property type="entry name" value="MFS_trans_sf"/>
</dbReference>
<keyword evidence="4" id="KW-1185">Reference proteome</keyword>
<dbReference type="eggNOG" id="COG4262">
    <property type="taxonomic scope" value="Bacteria"/>
</dbReference>
<protein>
    <submittedName>
        <fullName evidence="3">Putative spermidine synthase</fullName>
    </submittedName>
</protein>
<feature type="transmembrane region" description="Helical" evidence="2">
    <location>
        <begin position="122"/>
        <end position="142"/>
    </location>
</feature>
<evidence type="ECO:0000256" key="2">
    <source>
        <dbReference type="SAM" id="Phobius"/>
    </source>
</evidence>
<accession>A0A066YS76</accession>
<name>A0A066YS76_9ACTN</name>
<evidence type="ECO:0000313" key="3">
    <source>
        <dbReference type="EMBL" id="KDN84082.1"/>
    </source>
</evidence>